<dbReference type="Proteomes" id="UP001634393">
    <property type="component" value="Unassembled WGS sequence"/>
</dbReference>
<dbReference type="Gene3D" id="3.40.30.10">
    <property type="entry name" value="Glutaredoxin"/>
    <property type="match status" value="1"/>
</dbReference>
<dbReference type="PROSITE" id="PS50404">
    <property type="entry name" value="GST_NTER"/>
    <property type="match status" value="1"/>
</dbReference>
<sequence length="219" mass="25391">MADEVILLGANFSMFAMRVKVALAEKGIGYEHKEQDLANKSQFLLEMNPIHKKVPVLIHNKKPICESLIILQYIEEVWKDKSPLLPSDPYRRAQARFWGDFIDKKVNDAARKIWTTKGEEQEKAKNDFIESLKLLEVEIGDKPYFGGEYFGFLDVALIAFYSCFYALETIGEFRVEEHCPKLIEWAKRCMEKESVSKSIPDPKTVYDFVLVLKKRLGFE</sequence>
<dbReference type="FunFam" id="1.20.1050.10:FF:000018">
    <property type="entry name" value="Glutathione S-transferase U20"/>
    <property type="match status" value="1"/>
</dbReference>
<reference evidence="7 8" key="1">
    <citation type="submission" date="2024-12" db="EMBL/GenBank/DDBJ databases">
        <title>The unique morphological basis and parallel evolutionary history of personate flowers in Penstemon.</title>
        <authorList>
            <person name="Depatie T.H."/>
            <person name="Wessinger C.A."/>
        </authorList>
    </citation>
    <scope>NUCLEOTIDE SEQUENCE [LARGE SCALE GENOMIC DNA]</scope>
    <source>
        <strain evidence="7">WTNN_2</strain>
        <tissue evidence="7">Leaf</tissue>
    </source>
</reference>
<dbReference type="CDD" id="cd03185">
    <property type="entry name" value="GST_C_Tau"/>
    <property type="match status" value="1"/>
</dbReference>
<dbReference type="InterPro" id="IPR036282">
    <property type="entry name" value="Glutathione-S-Trfase_C_sf"/>
</dbReference>
<gene>
    <name evidence="7" type="ORF">ACJIZ3_007198</name>
</gene>
<proteinExistence type="inferred from homology"/>
<dbReference type="GO" id="GO:0004364">
    <property type="term" value="F:glutathione transferase activity"/>
    <property type="evidence" value="ECO:0007669"/>
    <property type="project" value="UniProtKB-EC"/>
</dbReference>
<feature type="domain" description="GST N-terminal" evidence="5">
    <location>
        <begin position="3"/>
        <end position="82"/>
    </location>
</feature>
<comment type="caution">
    <text evidence="7">The sequence shown here is derived from an EMBL/GenBank/DDBJ whole genome shotgun (WGS) entry which is preliminary data.</text>
</comment>
<evidence type="ECO:0000313" key="8">
    <source>
        <dbReference type="Proteomes" id="UP001634393"/>
    </source>
</evidence>
<comment type="catalytic activity">
    <reaction evidence="3">
        <text>RX + glutathione = an S-substituted glutathione + a halide anion + H(+)</text>
        <dbReference type="Rhea" id="RHEA:16437"/>
        <dbReference type="ChEBI" id="CHEBI:15378"/>
        <dbReference type="ChEBI" id="CHEBI:16042"/>
        <dbReference type="ChEBI" id="CHEBI:17792"/>
        <dbReference type="ChEBI" id="CHEBI:57925"/>
        <dbReference type="ChEBI" id="CHEBI:90779"/>
        <dbReference type="EC" id="2.5.1.18"/>
    </reaction>
</comment>
<dbReference type="PANTHER" id="PTHR11260:SF764">
    <property type="entry name" value="GLUTATHIONE TRANSFERASE"/>
    <property type="match status" value="1"/>
</dbReference>
<dbReference type="PROSITE" id="PS50405">
    <property type="entry name" value="GST_CTER"/>
    <property type="match status" value="1"/>
</dbReference>
<evidence type="ECO:0000259" key="6">
    <source>
        <dbReference type="PROSITE" id="PS50405"/>
    </source>
</evidence>
<dbReference type="InterPro" id="IPR040079">
    <property type="entry name" value="Glutathione_S-Trfase"/>
</dbReference>
<protein>
    <recommendedName>
        <fullName evidence="1">glutathione transferase</fullName>
        <ecNumber evidence="1">2.5.1.18</ecNumber>
    </recommendedName>
</protein>
<feature type="domain" description="GST C-terminal" evidence="6">
    <location>
        <begin position="88"/>
        <end position="208"/>
    </location>
</feature>
<organism evidence="7 8">
    <name type="scientific">Penstemon smallii</name>
    <dbReference type="NCBI Taxonomy" id="265156"/>
    <lineage>
        <taxon>Eukaryota</taxon>
        <taxon>Viridiplantae</taxon>
        <taxon>Streptophyta</taxon>
        <taxon>Embryophyta</taxon>
        <taxon>Tracheophyta</taxon>
        <taxon>Spermatophyta</taxon>
        <taxon>Magnoliopsida</taxon>
        <taxon>eudicotyledons</taxon>
        <taxon>Gunneridae</taxon>
        <taxon>Pentapetalae</taxon>
        <taxon>asterids</taxon>
        <taxon>lamiids</taxon>
        <taxon>Lamiales</taxon>
        <taxon>Plantaginaceae</taxon>
        <taxon>Cheloneae</taxon>
        <taxon>Penstemon</taxon>
    </lineage>
</organism>
<dbReference type="SUPFAM" id="SSF52833">
    <property type="entry name" value="Thioredoxin-like"/>
    <property type="match status" value="1"/>
</dbReference>
<comment type="similarity">
    <text evidence="4">Belongs to the GST superfamily.</text>
</comment>
<evidence type="ECO:0000256" key="2">
    <source>
        <dbReference type="ARBA" id="ARBA00022679"/>
    </source>
</evidence>
<dbReference type="InterPro" id="IPR045074">
    <property type="entry name" value="GST_C_Tau"/>
</dbReference>
<accession>A0ABD3SAC8</accession>
<dbReference type="FunFam" id="3.40.30.10:FF:000014">
    <property type="entry name" value="Tau class glutathione S-transferase"/>
    <property type="match status" value="1"/>
</dbReference>
<dbReference type="SFLD" id="SFLDG00358">
    <property type="entry name" value="Main_(cytGST)"/>
    <property type="match status" value="1"/>
</dbReference>
<name>A0ABD3SAC8_9LAMI</name>
<dbReference type="InterPro" id="IPR004045">
    <property type="entry name" value="Glutathione_S-Trfase_N"/>
</dbReference>
<dbReference type="InterPro" id="IPR004046">
    <property type="entry name" value="GST_C"/>
</dbReference>
<dbReference type="SFLD" id="SFLDG01152">
    <property type="entry name" value="Main.3:_Omega-_and_Tau-like"/>
    <property type="match status" value="1"/>
</dbReference>
<evidence type="ECO:0000259" key="5">
    <source>
        <dbReference type="PROSITE" id="PS50404"/>
    </source>
</evidence>
<keyword evidence="8" id="KW-1185">Reference proteome</keyword>
<evidence type="ECO:0000256" key="3">
    <source>
        <dbReference type="ARBA" id="ARBA00047960"/>
    </source>
</evidence>
<dbReference type="Pfam" id="PF00043">
    <property type="entry name" value="GST_C"/>
    <property type="match status" value="1"/>
</dbReference>
<dbReference type="Pfam" id="PF02798">
    <property type="entry name" value="GST_N"/>
    <property type="match status" value="1"/>
</dbReference>
<dbReference type="SFLD" id="SFLDS00019">
    <property type="entry name" value="Glutathione_Transferase_(cytos"/>
    <property type="match status" value="1"/>
</dbReference>
<dbReference type="InterPro" id="IPR036249">
    <property type="entry name" value="Thioredoxin-like_sf"/>
</dbReference>
<dbReference type="InterPro" id="IPR010987">
    <property type="entry name" value="Glutathione-S-Trfase_C-like"/>
</dbReference>
<keyword evidence="2" id="KW-0808">Transferase</keyword>
<dbReference type="PANTHER" id="PTHR11260">
    <property type="entry name" value="GLUTATHIONE S-TRANSFERASE, GST, SUPERFAMILY, GST DOMAIN CONTAINING"/>
    <property type="match status" value="1"/>
</dbReference>
<evidence type="ECO:0000256" key="4">
    <source>
        <dbReference type="RuleBase" id="RU003494"/>
    </source>
</evidence>
<evidence type="ECO:0000313" key="7">
    <source>
        <dbReference type="EMBL" id="KAL3821293.1"/>
    </source>
</evidence>
<dbReference type="Gene3D" id="1.20.1050.10">
    <property type="match status" value="1"/>
</dbReference>
<dbReference type="CDD" id="cd03058">
    <property type="entry name" value="GST_N_Tau"/>
    <property type="match status" value="1"/>
</dbReference>
<evidence type="ECO:0000256" key="1">
    <source>
        <dbReference type="ARBA" id="ARBA00012452"/>
    </source>
</evidence>
<dbReference type="SUPFAM" id="SSF47616">
    <property type="entry name" value="GST C-terminal domain-like"/>
    <property type="match status" value="1"/>
</dbReference>
<dbReference type="InterPro" id="IPR045073">
    <property type="entry name" value="Omega/Tau-like"/>
</dbReference>
<dbReference type="AlphaFoldDB" id="A0ABD3SAC8"/>
<dbReference type="EMBL" id="JBJXBP010000007">
    <property type="protein sequence ID" value="KAL3821293.1"/>
    <property type="molecule type" value="Genomic_DNA"/>
</dbReference>
<dbReference type="EC" id="2.5.1.18" evidence="1"/>